<comment type="caution">
    <text evidence="5">The sequence shown here is derived from an EMBL/GenBank/DDBJ whole genome shotgun (WGS) entry which is preliminary data.</text>
</comment>
<dbReference type="PANTHER" id="PTHR15526">
    <property type="entry name" value="MUSKELIN"/>
    <property type="match status" value="1"/>
</dbReference>
<dbReference type="InterPro" id="IPR000421">
    <property type="entry name" value="FA58C"/>
</dbReference>
<evidence type="ECO:0000313" key="6">
    <source>
        <dbReference type="Proteomes" id="UP000772434"/>
    </source>
</evidence>
<feature type="region of interest" description="Disordered" evidence="3">
    <location>
        <begin position="745"/>
        <end position="777"/>
    </location>
</feature>
<feature type="region of interest" description="Disordered" evidence="3">
    <location>
        <begin position="707"/>
        <end position="727"/>
    </location>
</feature>
<dbReference type="Pfam" id="PF06588">
    <property type="entry name" value="Muskelin_N"/>
    <property type="match status" value="1"/>
</dbReference>
<keyword evidence="6" id="KW-1185">Reference proteome</keyword>
<dbReference type="OrthoDB" id="10052615at2759"/>
<protein>
    <submittedName>
        <fullName evidence="5">Muskelin N-terminus-domain-containing protein</fullName>
    </submittedName>
</protein>
<sequence>MGSPSDLIPSMIKTHAETIGFTVDSCSSYSTHFYPSNILIDDPSDSKSRWTTQNPESQHWILLRLDKLAVLQCITFGKFHNTHPCNMKEFKVYIGLTSENMTEILHSSLKNNSSRETFSLRHQNSSGLYFPTRFIKIEPLSGYGERFNISIWHVAIMGIVNEASVEEVKNEYNEFRETRVMHHILKHLRQRRLLSPYNIILSRSGTQLEHPLVTELYNNIVLRSDWIECEKLLGDISTAGLFDQFFKSSRPVASWQEIRDTDANGEYPSARGGHAMCIDPQREYIYLFGGWDGQKSLDDFWRYDIRERRWVLLSANTSLILNAPGPRSCHKMAYDSVTNSIYVLGRLDDLDRPTQSGPGGIIPRDHRPSTADQTPTISSRPIPLSEFYRYHCEDNKWEHLDIGVTGPRPIFDHQMVIDSDAQILYVFGGRTAEGNFEPSGLYNYHIHTKKWTLLQPRNKPIPSRFGHSMVLEPTTHQLYIFAGELEKDEKVLSDMHVYDIATNTATEIFSDFTSARGPQPCFTQRAVIDPTLQEIYILGGLMRDRETMCDSAPWLYRYHPRPGVWEKIQSTEDTHREQSQSIPSSRFAHQMVYEPISKMVYLHGGTVLTANAKQRDTIDGHPEEDPLRRLSDFWKMKLKRLTSDEVIRRSAYLIRQQRFKEMCGTQPAVQSLIYLQNQVSEVVNHDDPDETQLFRSLLTHLLVHSSPISPPSPSSGHNDLASSSLMVSPDSSPIKVDRLELLSTDPGSLLATPPPTAAPTWSEPGKEVNQAQAPQSDKLQAGEDPFERMLHLTEESVSDECFAQRTKTFEAILEFVNANAKQPAGSLLDLVDVDVDLV</sequence>
<proteinExistence type="predicted"/>
<evidence type="ECO:0000313" key="5">
    <source>
        <dbReference type="EMBL" id="KAF9073645.1"/>
    </source>
</evidence>
<dbReference type="AlphaFoldDB" id="A0A9P5Q4Y3"/>
<dbReference type="InterPro" id="IPR008979">
    <property type="entry name" value="Galactose-bd-like_sf"/>
</dbReference>
<dbReference type="InterPro" id="IPR052456">
    <property type="entry name" value="CTLH_complex_component"/>
</dbReference>
<dbReference type="PANTHER" id="PTHR15526:SF5">
    <property type="entry name" value="MUSKELIN"/>
    <property type="match status" value="1"/>
</dbReference>
<dbReference type="Pfam" id="PF24681">
    <property type="entry name" value="Kelch_KLHDC2_KLHL20_DRC7"/>
    <property type="match status" value="1"/>
</dbReference>
<feature type="compositionally biased region" description="Polar residues" evidence="3">
    <location>
        <begin position="370"/>
        <end position="379"/>
    </location>
</feature>
<accession>A0A9P5Q4Y3</accession>
<name>A0A9P5Q4Y3_9AGAR</name>
<gene>
    <name evidence="5" type="ORF">BDP27DRAFT_1318636</name>
</gene>
<dbReference type="SUPFAM" id="SSF49785">
    <property type="entry name" value="Galactose-binding domain-like"/>
    <property type="match status" value="1"/>
</dbReference>
<dbReference type="InterPro" id="IPR010565">
    <property type="entry name" value="Muskelin_N"/>
</dbReference>
<dbReference type="InterPro" id="IPR006652">
    <property type="entry name" value="Kelch_1"/>
</dbReference>
<dbReference type="Proteomes" id="UP000772434">
    <property type="component" value="Unassembled WGS sequence"/>
</dbReference>
<keyword evidence="2" id="KW-0677">Repeat</keyword>
<keyword evidence="1" id="KW-0880">Kelch repeat</keyword>
<feature type="domain" description="F5/8 type C" evidence="4">
    <location>
        <begin position="1"/>
        <end position="159"/>
    </location>
</feature>
<reference evidence="5" key="1">
    <citation type="submission" date="2020-11" db="EMBL/GenBank/DDBJ databases">
        <authorList>
            <consortium name="DOE Joint Genome Institute"/>
            <person name="Ahrendt S."/>
            <person name="Riley R."/>
            <person name="Andreopoulos W."/>
            <person name="Labutti K."/>
            <person name="Pangilinan J."/>
            <person name="Ruiz-Duenas F.J."/>
            <person name="Barrasa J.M."/>
            <person name="Sanchez-Garcia M."/>
            <person name="Camarero S."/>
            <person name="Miyauchi S."/>
            <person name="Serrano A."/>
            <person name="Linde D."/>
            <person name="Babiker R."/>
            <person name="Drula E."/>
            <person name="Ayuso-Fernandez I."/>
            <person name="Pacheco R."/>
            <person name="Padilla G."/>
            <person name="Ferreira P."/>
            <person name="Barriuso J."/>
            <person name="Kellner H."/>
            <person name="Castanera R."/>
            <person name="Alfaro M."/>
            <person name="Ramirez L."/>
            <person name="Pisabarro A.G."/>
            <person name="Kuo A."/>
            <person name="Tritt A."/>
            <person name="Lipzen A."/>
            <person name="He G."/>
            <person name="Yan M."/>
            <person name="Ng V."/>
            <person name="Cullen D."/>
            <person name="Martin F."/>
            <person name="Rosso M.-N."/>
            <person name="Henrissat B."/>
            <person name="Hibbett D."/>
            <person name="Martinez A.T."/>
            <person name="Grigoriev I.V."/>
        </authorList>
    </citation>
    <scope>NUCLEOTIDE SEQUENCE</scope>
    <source>
        <strain evidence="5">AH 40177</strain>
    </source>
</reference>
<dbReference type="Pfam" id="PF01344">
    <property type="entry name" value="Kelch_1"/>
    <property type="match status" value="1"/>
</dbReference>
<dbReference type="PROSITE" id="PS50022">
    <property type="entry name" value="FA58C_3"/>
    <property type="match status" value="1"/>
</dbReference>
<dbReference type="SUPFAM" id="SSF117281">
    <property type="entry name" value="Kelch motif"/>
    <property type="match status" value="1"/>
</dbReference>
<evidence type="ECO:0000256" key="3">
    <source>
        <dbReference type="SAM" id="MobiDB-lite"/>
    </source>
</evidence>
<evidence type="ECO:0000256" key="2">
    <source>
        <dbReference type="ARBA" id="ARBA00022737"/>
    </source>
</evidence>
<evidence type="ECO:0000256" key="1">
    <source>
        <dbReference type="ARBA" id="ARBA00022441"/>
    </source>
</evidence>
<dbReference type="Gene3D" id="2.120.10.80">
    <property type="entry name" value="Kelch-type beta propeller"/>
    <property type="match status" value="2"/>
</dbReference>
<feature type="region of interest" description="Disordered" evidence="3">
    <location>
        <begin position="354"/>
        <end position="380"/>
    </location>
</feature>
<dbReference type="InterPro" id="IPR015915">
    <property type="entry name" value="Kelch-typ_b-propeller"/>
</dbReference>
<evidence type="ECO:0000259" key="4">
    <source>
        <dbReference type="PROSITE" id="PS50022"/>
    </source>
</evidence>
<dbReference type="GO" id="GO:0005737">
    <property type="term" value="C:cytoplasm"/>
    <property type="evidence" value="ECO:0007669"/>
    <property type="project" value="TreeGrafter"/>
</dbReference>
<dbReference type="EMBL" id="JADNRY010000017">
    <property type="protein sequence ID" value="KAF9073645.1"/>
    <property type="molecule type" value="Genomic_DNA"/>
</dbReference>
<organism evidence="5 6">
    <name type="scientific">Rhodocollybia butyracea</name>
    <dbReference type="NCBI Taxonomy" id="206335"/>
    <lineage>
        <taxon>Eukaryota</taxon>
        <taxon>Fungi</taxon>
        <taxon>Dikarya</taxon>
        <taxon>Basidiomycota</taxon>
        <taxon>Agaricomycotina</taxon>
        <taxon>Agaricomycetes</taxon>
        <taxon>Agaricomycetidae</taxon>
        <taxon>Agaricales</taxon>
        <taxon>Marasmiineae</taxon>
        <taxon>Omphalotaceae</taxon>
        <taxon>Rhodocollybia</taxon>
    </lineage>
</organism>
<dbReference type="Gene3D" id="2.60.120.260">
    <property type="entry name" value="Galactose-binding domain-like"/>
    <property type="match status" value="1"/>
</dbReference>